<evidence type="ECO:0000256" key="15">
    <source>
        <dbReference type="ARBA" id="ARBA00023134"/>
    </source>
</evidence>
<dbReference type="PIRSF" id="PIRSF006135">
    <property type="entry name" value="CobU"/>
    <property type="match status" value="1"/>
</dbReference>
<dbReference type="Proteomes" id="UP000767854">
    <property type="component" value="Unassembled WGS sequence"/>
</dbReference>
<keyword evidence="14" id="KW-0067">ATP-binding</keyword>
<accession>A0ABS2MN69</accession>
<comment type="catalytic activity">
    <reaction evidence="1">
        <text>adenosylcob(III)inamide + ATP = adenosylcob(III)inamide phosphate + ADP + H(+)</text>
        <dbReference type="Rhea" id="RHEA:15769"/>
        <dbReference type="ChEBI" id="CHEBI:2480"/>
        <dbReference type="ChEBI" id="CHEBI:15378"/>
        <dbReference type="ChEBI" id="CHEBI:30616"/>
        <dbReference type="ChEBI" id="CHEBI:58502"/>
        <dbReference type="ChEBI" id="CHEBI:456216"/>
        <dbReference type="EC" id="2.7.1.156"/>
    </reaction>
</comment>
<comment type="caution">
    <text evidence="18">The sequence shown here is derived from an EMBL/GenBank/DDBJ whole genome shotgun (WGS) entry which is preliminary data.</text>
</comment>
<dbReference type="InterPro" id="IPR003203">
    <property type="entry name" value="CobU/CobP"/>
</dbReference>
<evidence type="ECO:0000256" key="5">
    <source>
        <dbReference type="ARBA" id="ARBA00004692"/>
    </source>
</evidence>
<name>A0ABS2MN69_9FIRM</name>
<protein>
    <recommendedName>
        <fullName evidence="16">Adenosylcobinamide kinase</fullName>
        <ecNumber evidence="8">2.7.1.156</ecNumber>
        <ecNumber evidence="9">2.7.7.62</ecNumber>
    </recommendedName>
    <alternativeName>
        <fullName evidence="17">Adenosylcobinamide-phosphate guanylyltransferase</fullName>
    </alternativeName>
</protein>
<comment type="pathway">
    <text evidence="5">Cofactor biosynthesis; adenosylcobalamin biosynthesis; adenosylcobalamin from cob(II)yrinate a,c-diamide: step 6/7.</text>
</comment>
<keyword evidence="13 18" id="KW-0418">Kinase</keyword>
<evidence type="ECO:0000256" key="2">
    <source>
        <dbReference type="ARBA" id="ARBA00000711"/>
    </source>
</evidence>
<comment type="similarity">
    <text evidence="7">Belongs to the CobU/CobP family.</text>
</comment>
<dbReference type="GO" id="GO:0043752">
    <property type="term" value="F:adenosylcobinamide kinase activity"/>
    <property type="evidence" value="ECO:0007669"/>
    <property type="project" value="UniProtKB-EC"/>
</dbReference>
<dbReference type="Gene3D" id="3.40.50.300">
    <property type="entry name" value="P-loop containing nucleotide triphosphate hydrolases"/>
    <property type="match status" value="1"/>
</dbReference>
<keyword evidence="10" id="KW-0169">Cobalamin biosynthesis</keyword>
<keyword evidence="15" id="KW-0342">GTP-binding</keyword>
<dbReference type="PANTHER" id="PTHR34848">
    <property type="match status" value="1"/>
</dbReference>
<dbReference type="EC" id="2.7.1.156" evidence="8"/>
<comment type="pathway">
    <text evidence="6">Cofactor biosynthesis; adenosylcobalamin biosynthesis; adenosylcobalamin from cob(II)yrinate a,c-diamide: step 5/7.</text>
</comment>
<evidence type="ECO:0000256" key="10">
    <source>
        <dbReference type="ARBA" id="ARBA00022573"/>
    </source>
</evidence>
<evidence type="ECO:0000256" key="8">
    <source>
        <dbReference type="ARBA" id="ARBA00012016"/>
    </source>
</evidence>
<sequence>MLILISGGVRSGKSQLAEKLTRSMTPKNGKAYYFATGQVTDVEMEKRILKHQADRGEAFATCEVPYFKMADVEQVIDESDTVLFECLTFYVANVLFSENLENYTDSSLEGLISQIVETLFELSKSVHTLTIVTNDVFRSTYQSYSPETLMYLKVLAEVMKRIAKRADRVYEVMYGLERRLK</sequence>
<evidence type="ECO:0000256" key="3">
    <source>
        <dbReference type="ARBA" id="ARBA00001522"/>
    </source>
</evidence>
<keyword evidence="19" id="KW-1185">Reference proteome</keyword>
<dbReference type="Pfam" id="PF02283">
    <property type="entry name" value="CobU"/>
    <property type="match status" value="1"/>
</dbReference>
<reference evidence="18 19" key="1">
    <citation type="submission" date="2021-01" db="EMBL/GenBank/DDBJ databases">
        <title>Genomic Encyclopedia of Type Strains, Phase IV (KMG-IV): sequencing the most valuable type-strain genomes for metagenomic binning, comparative biology and taxonomic classification.</title>
        <authorList>
            <person name="Goeker M."/>
        </authorList>
    </citation>
    <scope>NUCLEOTIDE SEQUENCE [LARGE SCALE GENOMIC DNA]</scope>
    <source>
        <strain evidence="18 19">DSM 24436</strain>
    </source>
</reference>
<gene>
    <name evidence="18" type="ORF">JOC49_000363</name>
</gene>
<organism evidence="18 19">
    <name type="scientific">Fusibacter tunisiensis</name>
    <dbReference type="NCBI Taxonomy" id="1008308"/>
    <lineage>
        <taxon>Bacteria</taxon>
        <taxon>Bacillati</taxon>
        <taxon>Bacillota</taxon>
        <taxon>Clostridia</taxon>
        <taxon>Eubacteriales</taxon>
        <taxon>Eubacteriales Family XII. Incertae Sedis</taxon>
        <taxon>Fusibacter</taxon>
    </lineage>
</organism>
<evidence type="ECO:0000256" key="6">
    <source>
        <dbReference type="ARBA" id="ARBA00005159"/>
    </source>
</evidence>
<dbReference type="EC" id="2.7.7.62" evidence="9"/>
<evidence type="ECO:0000256" key="7">
    <source>
        <dbReference type="ARBA" id="ARBA00007490"/>
    </source>
</evidence>
<dbReference type="PANTHER" id="PTHR34848:SF1">
    <property type="entry name" value="BIFUNCTIONAL ADENOSYLCOBALAMIN BIOSYNTHESIS PROTEIN COBU"/>
    <property type="match status" value="1"/>
</dbReference>
<evidence type="ECO:0000256" key="17">
    <source>
        <dbReference type="ARBA" id="ARBA00030571"/>
    </source>
</evidence>
<evidence type="ECO:0000256" key="13">
    <source>
        <dbReference type="ARBA" id="ARBA00022777"/>
    </source>
</evidence>
<evidence type="ECO:0000256" key="11">
    <source>
        <dbReference type="ARBA" id="ARBA00022679"/>
    </source>
</evidence>
<evidence type="ECO:0000313" key="18">
    <source>
        <dbReference type="EMBL" id="MBM7560849.1"/>
    </source>
</evidence>
<evidence type="ECO:0000256" key="9">
    <source>
        <dbReference type="ARBA" id="ARBA00012523"/>
    </source>
</evidence>
<keyword evidence="12" id="KW-0547">Nucleotide-binding</keyword>
<comment type="catalytic activity">
    <reaction evidence="3">
        <text>adenosylcob(III)inamide + GTP = adenosylcob(III)inamide phosphate + GDP + H(+)</text>
        <dbReference type="Rhea" id="RHEA:15765"/>
        <dbReference type="ChEBI" id="CHEBI:2480"/>
        <dbReference type="ChEBI" id="CHEBI:15378"/>
        <dbReference type="ChEBI" id="CHEBI:37565"/>
        <dbReference type="ChEBI" id="CHEBI:58189"/>
        <dbReference type="ChEBI" id="CHEBI:58502"/>
        <dbReference type="EC" id="2.7.1.156"/>
    </reaction>
</comment>
<evidence type="ECO:0000256" key="16">
    <source>
        <dbReference type="ARBA" id="ARBA00029570"/>
    </source>
</evidence>
<dbReference type="SUPFAM" id="SSF52540">
    <property type="entry name" value="P-loop containing nucleoside triphosphate hydrolases"/>
    <property type="match status" value="1"/>
</dbReference>
<keyword evidence="11 18" id="KW-0808">Transferase</keyword>
<dbReference type="GO" id="GO:0008820">
    <property type="term" value="F:cobinamide phosphate guanylyltransferase activity"/>
    <property type="evidence" value="ECO:0007669"/>
    <property type="project" value="UniProtKB-EC"/>
</dbReference>
<evidence type="ECO:0000256" key="1">
    <source>
        <dbReference type="ARBA" id="ARBA00000312"/>
    </source>
</evidence>
<proteinExistence type="inferred from homology"/>
<evidence type="ECO:0000313" key="19">
    <source>
        <dbReference type="Proteomes" id="UP000767854"/>
    </source>
</evidence>
<dbReference type="RefSeq" id="WP_204661606.1">
    <property type="nucleotide sequence ID" value="NZ_JAFBDT010000002.1"/>
</dbReference>
<evidence type="ECO:0000256" key="4">
    <source>
        <dbReference type="ARBA" id="ARBA00003889"/>
    </source>
</evidence>
<dbReference type="EMBL" id="JAFBDT010000002">
    <property type="protein sequence ID" value="MBM7560849.1"/>
    <property type="molecule type" value="Genomic_DNA"/>
</dbReference>
<evidence type="ECO:0000256" key="12">
    <source>
        <dbReference type="ARBA" id="ARBA00022741"/>
    </source>
</evidence>
<comment type="catalytic activity">
    <reaction evidence="2">
        <text>adenosylcob(III)inamide phosphate + GTP + H(+) = adenosylcob(III)inamide-GDP + diphosphate</text>
        <dbReference type="Rhea" id="RHEA:22712"/>
        <dbReference type="ChEBI" id="CHEBI:15378"/>
        <dbReference type="ChEBI" id="CHEBI:33019"/>
        <dbReference type="ChEBI" id="CHEBI:37565"/>
        <dbReference type="ChEBI" id="CHEBI:58502"/>
        <dbReference type="ChEBI" id="CHEBI:60487"/>
        <dbReference type="EC" id="2.7.7.62"/>
    </reaction>
</comment>
<evidence type="ECO:0000256" key="14">
    <source>
        <dbReference type="ARBA" id="ARBA00022840"/>
    </source>
</evidence>
<comment type="function">
    <text evidence="4">Catalyzes ATP-dependent phosphorylation of adenosylcobinamide and addition of GMP to adenosylcobinamide phosphate.</text>
</comment>
<keyword evidence="18" id="KW-0548">Nucleotidyltransferase</keyword>
<dbReference type="InterPro" id="IPR027417">
    <property type="entry name" value="P-loop_NTPase"/>
</dbReference>